<dbReference type="Pfam" id="PF00005">
    <property type="entry name" value="ABC_tran"/>
    <property type="match status" value="1"/>
</dbReference>
<dbReference type="PANTHER" id="PTHR43820:SF4">
    <property type="entry name" value="HIGH-AFFINITY BRANCHED-CHAIN AMINO ACID TRANSPORT ATP-BINDING PROTEIN LIVF"/>
    <property type="match status" value="1"/>
</dbReference>
<evidence type="ECO:0000256" key="1">
    <source>
        <dbReference type="ARBA" id="ARBA00006526"/>
    </source>
</evidence>
<evidence type="ECO:0000259" key="6">
    <source>
        <dbReference type="PROSITE" id="PS50893"/>
    </source>
</evidence>
<keyword evidence="5" id="KW-0029">Amino-acid transport</keyword>
<dbReference type="SMART" id="SM00382">
    <property type="entry name" value="AAA"/>
    <property type="match status" value="1"/>
</dbReference>
<dbReference type="InterPro" id="IPR052156">
    <property type="entry name" value="BCAA_Transport_ATP-bd_LivF"/>
</dbReference>
<accession>A0A1V9DG65</accession>
<evidence type="ECO:0000256" key="3">
    <source>
        <dbReference type="ARBA" id="ARBA00022741"/>
    </source>
</evidence>
<gene>
    <name evidence="7" type="ORF">B2J69_13815</name>
</gene>
<feature type="domain" description="ABC transporter" evidence="6">
    <location>
        <begin position="6"/>
        <end position="237"/>
    </location>
</feature>
<dbReference type="InterPro" id="IPR003439">
    <property type="entry name" value="ABC_transporter-like_ATP-bd"/>
</dbReference>
<keyword evidence="3" id="KW-0547">Nucleotide-binding</keyword>
<dbReference type="Proteomes" id="UP000192769">
    <property type="component" value="Unassembled WGS sequence"/>
</dbReference>
<dbReference type="PANTHER" id="PTHR43820">
    <property type="entry name" value="HIGH-AFFINITY BRANCHED-CHAIN AMINO ACID TRANSPORT ATP-BINDING PROTEIN LIVF"/>
    <property type="match status" value="1"/>
</dbReference>
<keyword evidence="8" id="KW-1185">Reference proteome</keyword>
<evidence type="ECO:0000256" key="4">
    <source>
        <dbReference type="ARBA" id="ARBA00022840"/>
    </source>
</evidence>
<dbReference type="AlphaFoldDB" id="A0A1V9DG65"/>
<evidence type="ECO:0000313" key="8">
    <source>
        <dbReference type="Proteomes" id="UP000192769"/>
    </source>
</evidence>
<evidence type="ECO:0000256" key="5">
    <source>
        <dbReference type="ARBA" id="ARBA00022970"/>
    </source>
</evidence>
<dbReference type="PROSITE" id="PS00211">
    <property type="entry name" value="ABC_TRANSPORTER_1"/>
    <property type="match status" value="1"/>
</dbReference>
<dbReference type="EMBL" id="MWUE01000019">
    <property type="protein sequence ID" value="OQP32860.1"/>
    <property type="molecule type" value="Genomic_DNA"/>
</dbReference>
<dbReference type="InterPro" id="IPR027417">
    <property type="entry name" value="P-loop_NTPase"/>
</dbReference>
<dbReference type="RefSeq" id="WP_081140099.1">
    <property type="nucleotide sequence ID" value="NZ_MWUE01000019.1"/>
</dbReference>
<evidence type="ECO:0000256" key="2">
    <source>
        <dbReference type="ARBA" id="ARBA00022448"/>
    </source>
</evidence>
<dbReference type="CDD" id="cd03224">
    <property type="entry name" value="ABC_TM1139_LivF_branched"/>
    <property type="match status" value="1"/>
</dbReference>
<dbReference type="OrthoDB" id="9776369at2"/>
<dbReference type="Gene3D" id="3.40.50.300">
    <property type="entry name" value="P-loop containing nucleotide triphosphate hydrolases"/>
    <property type="match status" value="1"/>
</dbReference>
<dbReference type="GO" id="GO:0015658">
    <property type="term" value="F:branched-chain amino acid transmembrane transporter activity"/>
    <property type="evidence" value="ECO:0007669"/>
    <property type="project" value="TreeGrafter"/>
</dbReference>
<dbReference type="InterPro" id="IPR003593">
    <property type="entry name" value="AAA+_ATPase"/>
</dbReference>
<dbReference type="GO" id="GO:0005524">
    <property type="term" value="F:ATP binding"/>
    <property type="evidence" value="ECO:0007669"/>
    <property type="project" value="UniProtKB-KW"/>
</dbReference>
<dbReference type="SUPFAM" id="SSF52540">
    <property type="entry name" value="P-loop containing nucleoside triphosphate hydrolases"/>
    <property type="match status" value="1"/>
</dbReference>
<organism evidence="7 8">
    <name type="scientific">Pantoea latae</name>
    <dbReference type="NCBI Taxonomy" id="1964541"/>
    <lineage>
        <taxon>Bacteria</taxon>
        <taxon>Pseudomonadati</taxon>
        <taxon>Pseudomonadota</taxon>
        <taxon>Gammaproteobacteria</taxon>
        <taxon>Enterobacterales</taxon>
        <taxon>Erwiniaceae</taxon>
        <taxon>Pantoea</taxon>
    </lineage>
</organism>
<dbReference type="GO" id="GO:0015807">
    <property type="term" value="P:L-amino acid transport"/>
    <property type="evidence" value="ECO:0007669"/>
    <property type="project" value="TreeGrafter"/>
</dbReference>
<dbReference type="GO" id="GO:0016887">
    <property type="term" value="F:ATP hydrolysis activity"/>
    <property type="evidence" value="ECO:0007669"/>
    <property type="project" value="InterPro"/>
</dbReference>
<name>A0A1V9DG65_9GAMM</name>
<keyword evidence="4 7" id="KW-0067">ATP-binding</keyword>
<protein>
    <submittedName>
        <fullName evidence="7">ABC transporter ATP-binding protein</fullName>
    </submittedName>
</protein>
<proteinExistence type="inferred from homology"/>
<sequence>MAEPMLKFDAVDVFYGPVQALKQVSLSVQPGETVALIGANGAGKSTLLMSIFGQPRIAQGEIYFQGEPISQRSTHFIAASGIAQAPEGRRIFADMTVEENLQMGTIAIGSAHQKSDLARMYELFPRLLERRKQRAMTLSGGEQQMLAIARALMSRPRLLLLDEPSLGLAPIVVKQIFAILRELTQQGMTLFLVEQNARHALALADRGYVMANGEIRLSGSGQALLDNEEVRSAYLGGTAAAAVKDEKRV</sequence>
<comment type="similarity">
    <text evidence="1">Belongs to the ABC transporter superfamily. Drug exporter-2 (TC 3.A.1.117) family.</text>
</comment>
<dbReference type="PROSITE" id="PS50893">
    <property type="entry name" value="ABC_TRANSPORTER_2"/>
    <property type="match status" value="1"/>
</dbReference>
<evidence type="ECO:0000313" key="7">
    <source>
        <dbReference type="EMBL" id="OQP32860.1"/>
    </source>
</evidence>
<keyword evidence="2" id="KW-0813">Transport</keyword>
<comment type="caution">
    <text evidence="7">The sequence shown here is derived from an EMBL/GenBank/DDBJ whole genome shotgun (WGS) entry which is preliminary data.</text>
</comment>
<reference evidence="7 8" key="1">
    <citation type="submission" date="2017-02" db="EMBL/GenBank/DDBJ databases">
        <title>Whole genome shotgun sequence of Pantoea agglomerans strain AS1 isolated from a cycad, Zamia floridana in Central Florida, USA.</title>
        <authorList>
            <person name="Lata P."/>
            <person name="Govindarajan S."/>
            <person name="Qi F."/>
            <person name="Li J.-L."/>
            <person name="Maurya S.K."/>
            <person name="Sahoo M.K."/>
        </authorList>
    </citation>
    <scope>NUCLEOTIDE SEQUENCE [LARGE SCALE GENOMIC DNA]</scope>
    <source>
        <strain evidence="7 8">AS1</strain>
    </source>
</reference>
<dbReference type="InterPro" id="IPR017871">
    <property type="entry name" value="ABC_transporter-like_CS"/>
</dbReference>